<gene>
    <name evidence="6" type="ORF">AB4876_01525</name>
</gene>
<accession>A0ABV3U1P8</accession>
<dbReference type="Gene3D" id="3.40.1090.10">
    <property type="entry name" value="Cytosolic phospholipase A2 catalytic domain"/>
    <property type="match status" value="1"/>
</dbReference>
<proteinExistence type="predicted"/>
<dbReference type="Pfam" id="PF01734">
    <property type="entry name" value="Patatin"/>
    <property type="match status" value="1"/>
</dbReference>
<evidence type="ECO:0000259" key="5">
    <source>
        <dbReference type="PROSITE" id="PS51635"/>
    </source>
</evidence>
<dbReference type="Proteomes" id="UP001557485">
    <property type="component" value="Unassembled WGS sequence"/>
</dbReference>
<evidence type="ECO:0000256" key="3">
    <source>
        <dbReference type="ARBA" id="ARBA00023098"/>
    </source>
</evidence>
<dbReference type="PANTHER" id="PTHR14226:SF10">
    <property type="entry name" value="TRIACYLGLYCEROL LIPASE 4-RELATED"/>
    <property type="match status" value="1"/>
</dbReference>
<dbReference type="PANTHER" id="PTHR14226">
    <property type="entry name" value="NEUROPATHY TARGET ESTERASE/SWISS CHEESE D.MELANOGASTER"/>
    <property type="match status" value="1"/>
</dbReference>
<comment type="caution">
    <text evidence="6">The sequence shown here is derived from an EMBL/GenBank/DDBJ whole genome shotgun (WGS) entry which is preliminary data.</text>
</comment>
<dbReference type="CDD" id="cd07206">
    <property type="entry name" value="Pat_TGL3-4-5_SDP1"/>
    <property type="match status" value="1"/>
</dbReference>
<keyword evidence="1 4" id="KW-0378">Hydrolase</keyword>
<feature type="domain" description="PNPLA" evidence="5">
    <location>
        <begin position="141"/>
        <end position="329"/>
    </location>
</feature>
<comment type="caution">
    <text evidence="4">Lacks conserved residue(s) required for the propagation of feature annotation.</text>
</comment>
<protein>
    <submittedName>
        <fullName evidence="6">DUF3336 domain-containing protein</fullName>
    </submittedName>
</protein>
<feature type="short sequence motif" description="GXSXG" evidence="4">
    <location>
        <begin position="172"/>
        <end position="176"/>
    </location>
</feature>
<dbReference type="SUPFAM" id="SSF52151">
    <property type="entry name" value="FabD/lysophospholipase-like"/>
    <property type="match status" value="1"/>
</dbReference>
<dbReference type="InterPro" id="IPR050301">
    <property type="entry name" value="NTE"/>
</dbReference>
<name>A0ABV3U1P8_9GAMM</name>
<feature type="active site" description="Nucleophile" evidence="4">
    <location>
        <position position="174"/>
    </location>
</feature>
<dbReference type="EMBL" id="JBFRYA010000001">
    <property type="protein sequence ID" value="MEX1667570.1"/>
    <property type="molecule type" value="Genomic_DNA"/>
</dbReference>
<organism evidence="6 7">
    <name type="scientific">Zhongshania guokunii</name>
    <dbReference type="NCBI Taxonomy" id="641783"/>
    <lineage>
        <taxon>Bacteria</taxon>
        <taxon>Pseudomonadati</taxon>
        <taxon>Pseudomonadota</taxon>
        <taxon>Gammaproteobacteria</taxon>
        <taxon>Cellvibrionales</taxon>
        <taxon>Spongiibacteraceae</taxon>
        <taxon>Zhongshania</taxon>
    </lineage>
</organism>
<dbReference type="Pfam" id="PF11815">
    <property type="entry name" value="DUF3336"/>
    <property type="match status" value="1"/>
</dbReference>
<keyword evidence="7" id="KW-1185">Reference proteome</keyword>
<evidence type="ECO:0000256" key="2">
    <source>
        <dbReference type="ARBA" id="ARBA00022963"/>
    </source>
</evidence>
<dbReference type="InterPro" id="IPR016035">
    <property type="entry name" value="Acyl_Trfase/lysoPLipase"/>
</dbReference>
<evidence type="ECO:0000256" key="4">
    <source>
        <dbReference type="PROSITE-ProRule" id="PRU01161"/>
    </source>
</evidence>
<dbReference type="RefSeq" id="WP_368379888.1">
    <property type="nucleotide sequence ID" value="NZ_JBFRYA010000001.1"/>
</dbReference>
<dbReference type="PROSITE" id="PS51635">
    <property type="entry name" value="PNPLA"/>
    <property type="match status" value="1"/>
</dbReference>
<dbReference type="InterPro" id="IPR021771">
    <property type="entry name" value="Triacylglycerol_lipase_N"/>
</dbReference>
<evidence type="ECO:0000256" key="1">
    <source>
        <dbReference type="ARBA" id="ARBA00022801"/>
    </source>
</evidence>
<reference evidence="6 7" key="1">
    <citation type="journal article" date="2011" name="Int. J. Syst. Evol. Microbiol.">
        <title>Zhongshania antarctica gen. nov., sp. nov. and Zhongshania guokunii sp. nov., gammaproteobacteria respectively isolated from coastal attached (fast) ice and surface seawater of the Antarctic.</title>
        <authorList>
            <person name="Li H.J."/>
            <person name="Zhang X.Y."/>
            <person name="Chen C.X."/>
            <person name="Zhang Y.J."/>
            <person name="Gao Z.M."/>
            <person name="Yu Y."/>
            <person name="Chen X.L."/>
            <person name="Chen B."/>
            <person name="Zhang Y.Z."/>
        </authorList>
    </citation>
    <scope>NUCLEOTIDE SEQUENCE [LARGE SCALE GENOMIC DNA]</scope>
    <source>
        <strain evidence="6 7">ZS6-22T</strain>
    </source>
</reference>
<feature type="active site" description="Proton acceptor" evidence="4">
    <location>
        <position position="316"/>
    </location>
</feature>
<evidence type="ECO:0000313" key="6">
    <source>
        <dbReference type="EMBL" id="MEX1667570.1"/>
    </source>
</evidence>
<keyword evidence="3 4" id="KW-0443">Lipid metabolism</keyword>
<sequence length="503" mass="56940">MKKLEDKLRHATSYEEWKALAKEHDRCSGREHWKKVDKTSLYDYASIRSRLERLRYFRENDDNIGLLFSLNEGIHGNMGGMGKPVLYARAKFGTKQLVHDYVDAINDSLDHLAQLDSDHPNFLERLDFFRRANKCYGKSALMLSGGAVLGNFHVGVVKAMVEQDLLPDVISGSSAGSLIAAVLGTRTDDELKHFLDADNLRKVLLAEVELVNGRLTESSPRINHQLLKEKIAKLVPDVTFQEAFEMTGRHINISISPSDVHQTSRLLNAIASPNVYIRKAVLASCAVPGIYPPVMLEAKNVHGHPQPYLATRRWIDGSVSDDLPAKRLARLYGVNHFIVSQTNPIVLWALHDSKSENSGLLTSLRQLGGRTIKEVSKVGSSVARKYFKNSPRVRRMSNIIYSVINQEYTGDINIIPRYRFFDPRKLLTELTPKELQFYILEGERATWPKLEMIRASTKISRKLAQILELYEEEEFSRLSNSKAKFKGKSHHLGAELTRHNVSA</sequence>
<dbReference type="InterPro" id="IPR002641">
    <property type="entry name" value="PNPLA_dom"/>
</dbReference>
<keyword evidence="2 4" id="KW-0442">Lipid degradation</keyword>
<evidence type="ECO:0000313" key="7">
    <source>
        <dbReference type="Proteomes" id="UP001557485"/>
    </source>
</evidence>